<evidence type="ECO:0000313" key="2">
    <source>
        <dbReference type="EMBL" id="MBD2249971.1"/>
    </source>
</evidence>
<name>A0ABR8BAS9_9NOSO</name>
<gene>
    <name evidence="2" type="ORF">H6G14_01435</name>
</gene>
<dbReference type="EMBL" id="JACJQL010000001">
    <property type="protein sequence ID" value="MBD2249971.1"/>
    <property type="molecule type" value="Genomic_DNA"/>
</dbReference>
<dbReference type="Proteomes" id="UP000621307">
    <property type="component" value="Unassembled WGS sequence"/>
</dbReference>
<keyword evidence="1" id="KW-0472">Membrane</keyword>
<dbReference type="RefSeq" id="WP_190565363.1">
    <property type="nucleotide sequence ID" value="NZ_JACJQL010000001.1"/>
</dbReference>
<proteinExistence type="predicted"/>
<keyword evidence="3" id="KW-1185">Reference proteome</keyword>
<reference evidence="2 3" key="1">
    <citation type="journal article" date="2020" name="ISME J.">
        <title>Comparative genomics reveals insights into cyanobacterial evolution and habitat adaptation.</title>
        <authorList>
            <person name="Chen M.Y."/>
            <person name="Teng W.K."/>
            <person name="Zhao L."/>
            <person name="Hu C.X."/>
            <person name="Zhou Y.K."/>
            <person name="Han B.P."/>
            <person name="Song L.R."/>
            <person name="Shu W.S."/>
        </authorList>
    </citation>
    <scope>NUCLEOTIDE SEQUENCE [LARGE SCALE GENOMIC DNA]</scope>
    <source>
        <strain evidence="2 3">FACHB-3921</strain>
    </source>
</reference>
<keyword evidence="1" id="KW-0812">Transmembrane</keyword>
<accession>A0ABR8BAS9</accession>
<evidence type="ECO:0000256" key="1">
    <source>
        <dbReference type="SAM" id="Phobius"/>
    </source>
</evidence>
<evidence type="ECO:0000313" key="3">
    <source>
        <dbReference type="Proteomes" id="UP000621307"/>
    </source>
</evidence>
<comment type="caution">
    <text evidence="2">The sequence shown here is derived from an EMBL/GenBank/DDBJ whole genome shotgun (WGS) entry which is preliminary data.</text>
</comment>
<sequence>MAFAQNIEEKRDNTRNHYFLSKISPTFMALCQRLWWHTKGYTTVFGMMTLTLASLGFLYIHWSTKKLTQFQEQETVVEQE</sequence>
<protein>
    <submittedName>
        <fullName evidence="2">Uncharacterized protein</fullName>
    </submittedName>
</protein>
<feature type="transmembrane region" description="Helical" evidence="1">
    <location>
        <begin position="40"/>
        <end position="60"/>
    </location>
</feature>
<organism evidence="2 3">
    <name type="scientific">Nostoc parmelioides FACHB-3921</name>
    <dbReference type="NCBI Taxonomy" id="2692909"/>
    <lineage>
        <taxon>Bacteria</taxon>
        <taxon>Bacillati</taxon>
        <taxon>Cyanobacteriota</taxon>
        <taxon>Cyanophyceae</taxon>
        <taxon>Nostocales</taxon>
        <taxon>Nostocaceae</taxon>
        <taxon>Nostoc</taxon>
    </lineage>
</organism>
<keyword evidence="1" id="KW-1133">Transmembrane helix</keyword>